<dbReference type="RefSeq" id="WP_278022035.1">
    <property type="nucleotide sequence ID" value="NZ_BAABDT010000005.1"/>
</dbReference>
<gene>
    <name evidence="2" type="ORF">GCM10022422_29570</name>
</gene>
<feature type="signal peptide" evidence="1">
    <location>
        <begin position="1"/>
        <end position="19"/>
    </location>
</feature>
<accession>A0ABP7FNI7</accession>
<evidence type="ECO:0008006" key="4">
    <source>
        <dbReference type="Google" id="ProtNLM"/>
    </source>
</evidence>
<dbReference type="SUPFAM" id="SSF56925">
    <property type="entry name" value="OMPA-like"/>
    <property type="match status" value="1"/>
</dbReference>
<protein>
    <recommendedName>
        <fullName evidence="4">Outer membrane protein beta-barrel domain-containing protein</fullName>
    </recommendedName>
</protein>
<dbReference type="EMBL" id="BAABDT010000005">
    <property type="protein sequence ID" value="GAA3743606.1"/>
    <property type="molecule type" value="Genomic_DNA"/>
</dbReference>
<name>A0ABP7FNI7_9FLAO</name>
<reference evidence="3" key="1">
    <citation type="journal article" date="2019" name="Int. J. Syst. Evol. Microbiol.">
        <title>The Global Catalogue of Microorganisms (GCM) 10K type strain sequencing project: providing services to taxonomists for standard genome sequencing and annotation.</title>
        <authorList>
            <consortium name="The Broad Institute Genomics Platform"/>
            <consortium name="The Broad Institute Genome Sequencing Center for Infectious Disease"/>
            <person name="Wu L."/>
            <person name="Ma J."/>
        </authorList>
    </citation>
    <scope>NUCLEOTIDE SEQUENCE [LARGE SCALE GENOMIC DNA]</scope>
    <source>
        <strain evidence="3">JCM 17336</strain>
    </source>
</reference>
<sequence length="218" mass="23288">MKKIVTLVSMVLIGLTAKAQDSSQGLKGAWFATSQFGYQQTKSGDVKGTSISVLPIVGTFVTPSVAVGAGIGYINIKSDGYQNGSPDVKTLAKTDLFVFQPLVRKYWNVAGSLYFFGQAAIPVITGKEKESDLKVNQIGVSVSGGFDYFVTKNFSVEFSYDLANFTSTTLKPENGEKTTVTNLGLAHVANVDSYYNTALGGSNPNLTSPISVGFKFIF</sequence>
<keyword evidence="3" id="KW-1185">Reference proteome</keyword>
<dbReference type="InterPro" id="IPR011250">
    <property type="entry name" value="OMP/PagP_B-barrel"/>
</dbReference>
<comment type="caution">
    <text evidence="2">The sequence shown here is derived from an EMBL/GenBank/DDBJ whole genome shotgun (WGS) entry which is preliminary data.</text>
</comment>
<feature type="chain" id="PRO_5046336756" description="Outer membrane protein beta-barrel domain-containing protein" evidence="1">
    <location>
        <begin position="20"/>
        <end position="218"/>
    </location>
</feature>
<proteinExistence type="predicted"/>
<evidence type="ECO:0000313" key="3">
    <source>
        <dbReference type="Proteomes" id="UP001501367"/>
    </source>
</evidence>
<evidence type="ECO:0000256" key="1">
    <source>
        <dbReference type="SAM" id="SignalP"/>
    </source>
</evidence>
<dbReference type="Proteomes" id="UP001501367">
    <property type="component" value="Unassembled WGS sequence"/>
</dbReference>
<evidence type="ECO:0000313" key="2">
    <source>
        <dbReference type="EMBL" id="GAA3743606.1"/>
    </source>
</evidence>
<dbReference type="Gene3D" id="2.40.160.20">
    <property type="match status" value="1"/>
</dbReference>
<keyword evidence="1" id="KW-0732">Signal</keyword>
<organism evidence="2 3">
    <name type="scientific">Flavobacterium ginsengisoli</name>
    <dbReference type="NCBI Taxonomy" id="871694"/>
    <lineage>
        <taxon>Bacteria</taxon>
        <taxon>Pseudomonadati</taxon>
        <taxon>Bacteroidota</taxon>
        <taxon>Flavobacteriia</taxon>
        <taxon>Flavobacteriales</taxon>
        <taxon>Flavobacteriaceae</taxon>
        <taxon>Flavobacterium</taxon>
    </lineage>
</organism>